<name>A0AAD4P622_PERFH</name>
<keyword evidence="4" id="KW-0804">Transcription</keyword>
<evidence type="ECO:0000256" key="5">
    <source>
        <dbReference type="ARBA" id="ARBA00023242"/>
    </source>
</evidence>
<dbReference type="GO" id="GO:0009908">
    <property type="term" value="P:flower development"/>
    <property type="evidence" value="ECO:0007669"/>
    <property type="project" value="UniProtKB-ARBA"/>
</dbReference>
<sequence>MGSTSNWSVEENKLFENALAVYDKDTPERWQNLVKAVGGGKTVEDVKCHYEKLVYDIQQIECGNVPLPKYKSLKKSGKNKKTMRD</sequence>
<evidence type="ECO:0000256" key="4">
    <source>
        <dbReference type="ARBA" id="ARBA00023163"/>
    </source>
</evidence>
<dbReference type="GO" id="GO:0048262">
    <property type="term" value="P:determination of dorsal/ventral asymmetry"/>
    <property type="evidence" value="ECO:0007669"/>
    <property type="project" value="UniProtKB-ARBA"/>
</dbReference>
<keyword evidence="3" id="KW-0805">Transcription regulation</keyword>
<proteinExistence type="predicted"/>
<evidence type="ECO:0000313" key="8">
    <source>
        <dbReference type="Proteomes" id="UP001190926"/>
    </source>
</evidence>
<dbReference type="AlphaFoldDB" id="A0AAD4P622"/>
<evidence type="ECO:0000256" key="3">
    <source>
        <dbReference type="ARBA" id="ARBA00023015"/>
    </source>
</evidence>
<dbReference type="EMBL" id="SDAM02000129">
    <property type="protein sequence ID" value="KAH6828248.1"/>
    <property type="molecule type" value="Genomic_DNA"/>
</dbReference>
<accession>A0AAD4P622</accession>
<comment type="subcellular location">
    <subcellularLocation>
        <location evidence="1">Nucleus</location>
    </subcellularLocation>
</comment>
<keyword evidence="5" id="KW-0539">Nucleus</keyword>
<dbReference type="GO" id="GO:0005634">
    <property type="term" value="C:nucleus"/>
    <property type="evidence" value="ECO:0007669"/>
    <property type="project" value="UniProtKB-SubCell"/>
</dbReference>
<keyword evidence="8" id="KW-1185">Reference proteome</keyword>
<dbReference type="Gene3D" id="1.10.10.60">
    <property type="entry name" value="Homeodomain-like"/>
    <property type="match status" value="1"/>
</dbReference>
<evidence type="ECO:0000256" key="2">
    <source>
        <dbReference type="ARBA" id="ARBA00022473"/>
    </source>
</evidence>
<gene>
    <name evidence="7" type="ORF">C2S53_009951</name>
</gene>
<dbReference type="PANTHER" id="PTHR43952">
    <property type="entry name" value="MYB FAMILY TRANSCRIPTION FACTOR-RELATED"/>
    <property type="match status" value="1"/>
</dbReference>
<evidence type="ECO:0000259" key="6">
    <source>
        <dbReference type="SMART" id="SM00717"/>
    </source>
</evidence>
<dbReference type="PANTHER" id="PTHR43952:SF72">
    <property type="entry name" value="MYB-LIKE DOMAIN-CONTAINING PROTEIN"/>
    <property type="match status" value="1"/>
</dbReference>
<comment type="caution">
    <text evidence="7">The sequence shown here is derived from an EMBL/GenBank/DDBJ whole genome shotgun (WGS) entry which is preliminary data.</text>
</comment>
<protein>
    <submittedName>
        <fullName evidence="7">RAD-like 6</fullName>
    </submittedName>
</protein>
<evidence type="ECO:0000313" key="7">
    <source>
        <dbReference type="EMBL" id="KAH6828248.1"/>
    </source>
</evidence>
<dbReference type="SMART" id="SM00717">
    <property type="entry name" value="SANT"/>
    <property type="match status" value="1"/>
</dbReference>
<organism evidence="7 8">
    <name type="scientific">Perilla frutescens var. hirtella</name>
    <name type="common">Perilla citriodora</name>
    <name type="synonym">Perilla setoyensis</name>
    <dbReference type="NCBI Taxonomy" id="608512"/>
    <lineage>
        <taxon>Eukaryota</taxon>
        <taxon>Viridiplantae</taxon>
        <taxon>Streptophyta</taxon>
        <taxon>Embryophyta</taxon>
        <taxon>Tracheophyta</taxon>
        <taxon>Spermatophyta</taxon>
        <taxon>Magnoliopsida</taxon>
        <taxon>eudicotyledons</taxon>
        <taxon>Gunneridae</taxon>
        <taxon>Pentapetalae</taxon>
        <taxon>asterids</taxon>
        <taxon>lamiids</taxon>
        <taxon>Lamiales</taxon>
        <taxon>Lamiaceae</taxon>
        <taxon>Nepetoideae</taxon>
        <taxon>Elsholtzieae</taxon>
        <taxon>Perilla</taxon>
    </lineage>
</organism>
<feature type="domain" description="Myb-like" evidence="6">
    <location>
        <begin position="3"/>
        <end position="56"/>
    </location>
</feature>
<dbReference type="CDD" id="cd00167">
    <property type="entry name" value="SANT"/>
    <property type="match status" value="1"/>
</dbReference>
<dbReference type="FunFam" id="1.10.10.60:FF:000154">
    <property type="entry name" value="Transcription factor SRM1"/>
    <property type="match status" value="1"/>
</dbReference>
<keyword evidence="2" id="KW-0217">Developmental protein</keyword>
<dbReference type="InterPro" id="IPR009057">
    <property type="entry name" value="Homeodomain-like_sf"/>
</dbReference>
<reference evidence="7 8" key="1">
    <citation type="journal article" date="2021" name="Nat. Commun.">
        <title>Incipient diploidization of the medicinal plant Perilla within 10,000 years.</title>
        <authorList>
            <person name="Zhang Y."/>
            <person name="Shen Q."/>
            <person name="Leng L."/>
            <person name="Zhang D."/>
            <person name="Chen S."/>
            <person name="Shi Y."/>
            <person name="Ning Z."/>
            <person name="Chen S."/>
        </authorList>
    </citation>
    <scope>NUCLEOTIDE SEQUENCE [LARGE SCALE GENOMIC DNA]</scope>
    <source>
        <strain evidence="8">cv. PC099</strain>
    </source>
</reference>
<dbReference type="SUPFAM" id="SSF46689">
    <property type="entry name" value="Homeodomain-like"/>
    <property type="match status" value="1"/>
</dbReference>
<dbReference type="Pfam" id="PF23082">
    <property type="entry name" value="Myb_DNA-binding_2"/>
    <property type="match status" value="1"/>
</dbReference>
<dbReference type="InterPro" id="IPR001005">
    <property type="entry name" value="SANT/Myb"/>
</dbReference>
<evidence type="ECO:0000256" key="1">
    <source>
        <dbReference type="ARBA" id="ARBA00004123"/>
    </source>
</evidence>
<dbReference type="Proteomes" id="UP001190926">
    <property type="component" value="Unassembled WGS sequence"/>
</dbReference>
<dbReference type="InterPro" id="IPR044636">
    <property type="entry name" value="RADIALIS-like"/>
</dbReference>
<dbReference type="GO" id="GO:0003700">
    <property type="term" value="F:DNA-binding transcription factor activity"/>
    <property type="evidence" value="ECO:0007669"/>
    <property type="project" value="InterPro"/>
</dbReference>